<evidence type="ECO:0008006" key="2">
    <source>
        <dbReference type="Google" id="ProtNLM"/>
    </source>
</evidence>
<dbReference type="EMBL" id="DRTB01000249">
    <property type="protein sequence ID" value="HHE05068.1"/>
    <property type="molecule type" value="Genomic_DNA"/>
</dbReference>
<dbReference type="InterPro" id="IPR010298">
    <property type="entry name" value="YacP-like"/>
</dbReference>
<dbReference type="Pfam" id="PF05991">
    <property type="entry name" value="NYN_YacP"/>
    <property type="match status" value="1"/>
</dbReference>
<proteinExistence type="predicted"/>
<accession>A0A7C5H9B8</accession>
<comment type="caution">
    <text evidence="1">The sequence shown here is derived from an EMBL/GenBank/DDBJ whole genome shotgun (WGS) entry which is preliminary data.</text>
</comment>
<evidence type="ECO:0000313" key="1">
    <source>
        <dbReference type="EMBL" id="HHE05068.1"/>
    </source>
</evidence>
<organism evidence="1">
    <name type="scientific">candidate division WOR-3 bacterium</name>
    <dbReference type="NCBI Taxonomy" id="2052148"/>
    <lineage>
        <taxon>Bacteria</taxon>
        <taxon>Bacteria division WOR-3</taxon>
    </lineage>
</organism>
<sequence>MPYLVDGNNLIGVNPSLEIGSQESREYIIKKLLRFHRVTKKRVILVFDGAPDPFPARMEFSPKNFVVIFPKFGESADDVIRRMLRQGMILVTSDTELIEEARKKRIKWITSRDFWHLISSAKQEGKEKPDWNPTPQEINAWLKIFEKK</sequence>
<protein>
    <recommendedName>
        <fullName evidence="2">NYN domain-containing protein</fullName>
    </recommendedName>
</protein>
<gene>
    <name evidence="1" type="ORF">ENL19_03280</name>
</gene>
<name>A0A7C5H9B8_UNCW3</name>
<dbReference type="AlphaFoldDB" id="A0A7C5H9B8"/>
<dbReference type="Proteomes" id="UP000886110">
    <property type="component" value="Unassembled WGS sequence"/>
</dbReference>
<reference evidence="1" key="1">
    <citation type="journal article" date="2020" name="mSystems">
        <title>Genome- and Community-Level Interaction Insights into Carbon Utilization and Element Cycling Functions of Hydrothermarchaeota in Hydrothermal Sediment.</title>
        <authorList>
            <person name="Zhou Z."/>
            <person name="Liu Y."/>
            <person name="Xu W."/>
            <person name="Pan J."/>
            <person name="Luo Z.H."/>
            <person name="Li M."/>
        </authorList>
    </citation>
    <scope>NUCLEOTIDE SEQUENCE [LARGE SCALE GENOMIC DNA]</scope>
    <source>
        <strain evidence="1">HyVt-74</strain>
    </source>
</reference>